<dbReference type="EMBL" id="JAPQKR010000008">
    <property type="protein sequence ID" value="KAJ5211760.1"/>
    <property type="molecule type" value="Genomic_DNA"/>
</dbReference>
<reference evidence="2" key="1">
    <citation type="submission" date="2022-12" db="EMBL/GenBank/DDBJ databases">
        <authorList>
            <person name="Petersen C."/>
        </authorList>
    </citation>
    <scope>NUCLEOTIDE SEQUENCE</scope>
    <source>
        <strain evidence="2">IBT 15544</strain>
    </source>
</reference>
<sequence>MARSSNAIAGMGWKEISKVQCIRHGLRLSPGSGSPSVEASSIPFRSLEWQIMELFLRESDLLLFPLEPPISGSVDTANTHDDQNQTLTQVQTSDTRMTKA</sequence>
<dbReference type="AlphaFoldDB" id="A0A9W9T7V0"/>
<keyword evidence="3" id="KW-1185">Reference proteome</keyword>
<organism evidence="2 3">
    <name type="scientific">Penicillium cinerascens</name>
    <dbReference type="NCBI Taxonomy" id="70096"/>
    <lineage>
        <taxon>Eukaryota</taxon>
        <taxon>Fungi</taxon>
        <taxon>Dikarya</taxon>
        <taxon>Ascomycota</taxon>
        <taxon>Pezizomycotina</taxon>
        <taxon>Eurotiomycetes</taxon>
        <taxon>Eurotiomycetidae</taxon>
        <taxon>Eurotiales</taxon>
        <taxon>Aspergillaceae</taxon>
        <taxon>Penicillium</taxon>
    </lineage>
</organism>
<proteinExistence type="predicted"/>
<dbReference type="GeneID" id="83177769"/>
<feature type="compositionally biased region" description="Polar residues" evidence="1">
    <location>
        <begin position="84"/>
        <end position="100"/>
    </location>
</feature>
<accession>A0A9W9T7V0</accession>
<evidence type="ECO:0000313" key="2">
    <source>
        <dbReference type="EMBL" id="KAJ5211760.1"/>
    </source>
</evidence>
<evidence type="ECO:0000313" key="3">
    <source>
        <dbReference type="Proteomes" id="UP001150904"/>
    </source>
</evidence>
<name>A0A9W9T7V0_9EURO</name>
<comment type="caution">
    <text evidence="2">The sequence shown here is derived from an EMBL/GenBank/DDBJ whole genome shotgun (WGS) entry which is preliminary data.</text>
</comment>
<reference evidence="2" key="2">
    <citation type="journal article" date="2023" name="IMA Fungus">
        <title>Comparative genomic study of the Penicillium genus elucidates a diverse pangenome and 15 lateral gene transfer events.</title>
        <authorList>
            <person name="Petersen C."/>
            <person name="Sorensen T."/>
            <person name="Nielsen M.R."/>
            <person name="Sondergaard T.E."/>
            <person name="Sorensen J.L."/>
            <person name="Fitzpatrick D.A."/>
            <person name="Frisvad J.C."/>
            <person name="Nielsen K.L."/>
        </authorList>
    </citation>
    <scope>NUCLEOTIDE SEQUENCE</scope>
    <source>
        <strain evidence="2">IBT 15544</strain>
    </source>
</reference>
<evidence type="ECO:0000256" key="1">
    <source>
        <dbReference type="SAM" id="MobiDB-lite"/>
    </source>
</evidence>
<dbReference type="RefSeq" id="XP_058309930.1">
    <property type="nucleotide sequence ID" value="XM_058450468.1"/>
</dbReference>
<feature type="region of interest" description="Disordered" evidence="1">
    <location>
        <begin position="73"/>
        <end position="100"/>
    </location>
</feature>
<gene>
    <name evidence="2" type="ORF">N7498_003406</name>
</gene>
<protein>
    <submittedName>
        <fullName evidence="2">Uncharacterized protein</fullName>
    </submittedName>
</protein>
<dbReference type="Proteomes" id="UP001150904">
    <property type="component" value="Unassembled WGS sequence"/>
</dbReference>